<dbReference type="GO" id="GO:0140664">
    <property type="term" value="F:ATP-dependent DNA damage sensor activity"/>
    <property type="evidence" value="ECO:0007669"/>
    <property type="project" value="InterPro"/>
</dbReference>
<keyword evidence="2 11" id="KW-0547">Nucleotide-binding</keyword>
<evidence type="ECO:0000256" key="7">
    <source>
        <dbReference type="ARBA" id="ARBA00022840"/>
    </source>
</evidence>
<keyword evidence="5" id="KW-0378">Hydrolase</keyword>
<reference evidence="15 16" key="2">
    <citation type="journal article" date="2010" name="Stand. Genomic Sci.">
        <title>Complete genome sequence of Desulfohalobium retbaense type strain (HR(100)).</title>
        <authorList>
            <person name="Spring S."/>
            <person name="Nolan M."/>
            <person name="Lapidus A."/>
            <person name="Glavina Del Rio T."/>
            <person name="Copeland A."/>
            <person name="Tice H."/>
            <person name="Cheng J.F."/>
            <person name="Lucas S."/>
            <person name="Land M."/>
            <person name="Chen F."/>
            <person name="Bruce D."/>
            <person name="Goodwin L."/>
            <person name="Pitluck S."/>
            <person name="Ivanova N."/>
            <person name="Mavromatis K."/>
            <person name="Mikhailova N."/>
            <person name="Pati A."/>
            <person name="Chen A."/>
            <person name="Palaniappan K."/>
            <person name="Hauser L."/>
            <person name="Chang Y.J."/>
            <person name="Jeffries C.D."/>
            <person name="Munk C."/>
            <person name="Kiss H."/>
            <person name="Chain P."/>
            <person name="Han C."/>
            <person name="Brettin T."/>
            <person name="Detter J.C."/>
            <person name="Schuler E."/>
            <person name="Goker M."/>
            <person name="Rohde M."/>
            <person name="Bristow J."/>
            <person name="Eisen J.A."/>
            <person name="Markowitz V."/>
            <person name="Hugenholtz P."/>
            <person name="Kyrpides N.C."/>
            <person name="Klenk H.P."/>
        </authorList>
    </citation>
    <scope>NUCLEOTIDE SEQUENCE [LARGE SCALE GENOMIC DNA]</scope>
    <source>
        <strain evidence="15 16">DSM 5692</strain>
    </source>
</reference>
<protein>
    <recommendedName>
        <fullName evidence="11 12">DNA repair protein RadA</fullName>
    </recommendedName>
</protein>
<keyword evidence="7 11" id="KW-0067">ATP-binding</keyword>
<keyword evidence="8 11" id="KW-0346">Stress response</keyword>
<feature type="short sequence motif" description="RadA KNRFG motif" evidence="11">
    <location>
        <begin position="252"/>
        <end position="256"/>
    </location>
</feature>
<dbReference type="HOGENOM" id="CLU_018264_0_1_7"/>
<dbReference type="PANTHER" id="PTHR32472">
    <property type="entry name" value="DNA REPAIR PROTEIN RADA"/>
    <property type="match status" value="1"/>
</dbReference>
<name>C8X158_DESRD</name>
<comment type="similarity">
    <text evidence="11 13">Belongs to the RecA family. RadA subfamily.</text>
</comment>
<evidence type="ECO:0000256" key="5">
    <source>
        <dbReference type="ARBA" id="ARBA00022801"/>
    </source>
</evidence>
<dbReference type="NCBIfam" id="TIGR00416">
    <property type="entry name" value="sms"/>
    <property type="match status" value="1"/>
</dbReference>
<dbReference type="GO" id="GO:0016787">
    <property type="term" value="F:hydrolase activity"/>
    <property type="evidence" value="ECO:0007669"/>
    <property type="project" value="UniProtKB-KW"/>
</dbReference>
<evidence type="ECO:0000313" key="16">
    <source>
        <dbReference type="Proteomes" id="UP000001052"/>
    </source>
</evidence>
<dbReference type="KEGG" id="drt:Dret_0864"/>
<keyword evidence="6 13" id="KW-0862">Zinc</keyword>
<evidence type="ECO:0000256" key="2">
    <source>
        <dbReference type="ARBA" id="ARBA00022741"/>
    </source>
</evidence>
<dbReference type="InterPro" id="IPR003593">
    <property type="entry name" value="AAA+_ATPase"/>
</dbReference>
<comment type="function">
    <text evidence="13">DNA-dependent ATPase involved in processing of recombination intermediates, plays a role in repairing DNA breaks. Stimulates the branch migration of RecA-mediated strand transfer reactions, allowing the 3' invading strand to extend heteroduplex DNA faster. Binds ssDNA in the presence of ADP but not other nucleotides, has ATPase activity that is stimulated by ssDNA and various branched DNA structures, but inhibited by SSB. Does not have RecA's homology-searching function.</text>
</comment>
<dbReference type="HAMAP" id="MF_01498">
    <property type="entry name" value="RadA_bact"/>
    <property type="match status" value="1"/>
</dbReference>
<dbReference type="InterPro" id="IPR020568">
    <property type="entry name" value="Ribosomal_Su5_D2-typ_SF"/>
</dbReference>
<evidence type="ECO:0000256" key="3">
    <source>
        <dbReference type="ARBA" id="ARBA00022763"/>
    </source>
</evidence>
<sequence length="448" mass="48091">MAKEKRVFACRDCGATATQWQGQCRTCGAWNTMQEVRAAPGKPGPAATPGTSGAQVAVLQDLPEGDGERLPSGTPGLDTLLGGGLVPSSAVLVGGEPGIGKSTLLLQLVGGLAAQGRTAVYVSGEESLAQLRQRGQRLGVLTENVLALSTTNAEELLEILEDDPPALVVLDSVQTMSLRETEAAPGTISQVRAVATAVIERIKQLPTIVIVVSHVTKEGQIAGPKLLEHMVDTVLYLEGDKQHLYRLLRVVKNRYGPADDVLVMRMLGSGLDPVDDPSTFFLEARDPQLSGTAVVMAVDGQRPFAVEVQALVSRSYLSMPRRTALGFDANRMHLLLAVLEKKLRVNLGQSDIYAKIGGGLRLQEPGLDLGIVAAVLSSFYDRPLPAGAMFWGEVDLNGQVRPVMAQDKRWNQARRLGYRPIFCPHQDSGISSIVALRDRLFEHGRQSG</sequence>
<dbReference type="Pfam" id="PF18073">
    <property type="entry name" value="Zn_ribbon_LapB"/>
    <property type="match status" value="1"/>
</dbReference>
<dbReference type="Proteomes" id="UP000001052">
    <property type="component" value="Chromosome"/>
</dbReference>
<accession>C8X158</accession>
<feature type="domain" description="RecA family profile 1" evidence="14">
    <location>
        <begin position="66"/>
        <end position="215"/>
    </location>
</feature>
<dbReference type="AlphaFoldDB" id="C8X158"/>
<dbReference type="PROSITE" id="PS50162">
    <property type="entry name" value="RECA_2"/>
    <property type="match status" value="1"/>
</dbReference>
<reference evidence="16" key="1">
    <citation type="submission" date="2009-09" db="EMBL/GenBank/DDBJ databases">
        <title>The complete chromosome of Desulfohalobium retbaense DSM 5692.</title>
        <authorList>
            <consortium name="US DOE Joint Genome Institute (JGI-PGF)"/>
            <person name="Lucas S."/>
            <person name="Copeland A."/>
            <person name="Lapidus A."/>
            <person name="Glavina del Rio T."/>
            <person name="Dalin E."/>
            <person name="Tice H."/>
            <person name="Bruce D."/>
            <person name="Goodwin L."/>
            <person name="Pitluck S."/>
            <person name="Kyrpides N."/>
            <person name="Mavromatis K."/>
            <person name="Ivanova N."/>
            <person name="Mikhailova N."/>
            <person name="Munk A.C."/>
            <person name="Brettin T."/>
            <person name="Detter J.C."/>
            <person name="Han C."/>
            <person name="Tapia R."/>
            <person name="Larimer F."/>
            <person name="Land M."/>
            <person name="Hauser L."/>
            <person name="Markowitz V."/>
            <person name="Cheng J.-F."/>
            <person name="Hugenholtz P."/>
            <person name="Woyke T."/>
            <person name="Wu D."/>
            <person name="Spring S."/>
            <person name="Klenk H.-P."/>
            <person name="Eisen J.A."/>
        </authorList>
    </citation>
    <scope>NUCLEOTIDE SEQUENCE [LARGE SCALE GENOMIC DNA]</scope>
    <source>
        <strain evidence="16">DSM 5692</strain>
    </source>
</reference>
<dbReference type="GO" id="GO:0000725">
    <property type="term" value="P:recombinational repair"/>
    <property type="evidence" value="ECO:0007669"/>
    <property type="project" value="UniProtKB-UniRule"/>
</dbReference>
<keyword evidence="16" id="KW-1185">Reference proteome</keyword>
<evidence type="ECO:0000259" key="14">
    <source>
        <dbReference type="PROSITE" id="PS50162"/>
    </source>
</evidence>
<dbReference type="PRINTS" id="PR01874">
    <property type="entry name" value="DNAREPAIRADA"/>
</dbReference>
<dbReference type="EMBL" id="CP001734">
    <property type="protein sequence ID" value="ACV68155.1"/>
    <property type="molecule type" value="Genomic_DNA"/>
</dbReference>
<dbReference type="STRING" id="485915.Dret_0864"/>
<evidence type="ECO:0000256" key="6">
    <source>
        <dbReference type="ARBA" id="ARBA00022833"/>
    </source>
</evidence>
<evidence type="ECO:0000256" key="12">
    <source>
        <dbReference type="NCBIfam" id="TIGR00416"/>
    </source>
</evidence>
<dbReference type="InterPro" id="IPR027417">
    <property type="entry name" value="P-loop_NTPase"/>
</dbReference>
<proteinExistence type="inferred from homology"/>
<dbReference type="Gene3D" id="3.40.50.300">
    <property type="entry name" value="P-loop containing nucleotide triphosphate hydrolases"/>
    <property type="match status" value="1"/>
</dbReference>
<dbReference type="InterPro" id="IPR014721">
    <property type="entry name" value="Ribsml_uS5_D2-typ_fold_subgr"/>
</dbReference>
<dbReference type="GO" id="GO:0003684">
    <property type="term" value="F:damaged DNA binding"/>
    <property type="evidence" value="ECO:0007669"/>
    <property type="project" value="InterPro"/>
</dbReference>
<keyword evidence="4 13" id="KW-0863">Zinc-finger</keyword>
<dbReference type="GO" id="GO:0005829">
    <property type="term" value="C:cytosol"/>
    <property type="evidence" value="ECO:0007669"/>
    <property type="project" value="TreeGrafter"/>
</dbReference>
<feature type="region of interest" description="Lon-protease-like" evidence="11">
    <location>
        <begin position="351"/>
        <end position="448"/>
    </location>
</feature>
<dbReference type="InterPro" id="IPR020588">
    <property type="entry name" value="RecA_ATP-bd"/>
</dbReference>
<keyword evidence="3 11" id="KW-0227">DNA damage</keyword>
<keyword evidence="1 11" id="KW-0479">Metal-binding</keyword>
<evidence type="ECO:0000313" key="15">
    <source>
        <dbReference type="EMBL" id="ACV68155.1"/>
    </source>
</evidence>
<comment type="function">
    <text evidence="11">Plays a role in repairing double-strand DNA breaks, probably involving stabilizing or processing branched DNA or blocked replication forks.</text>
</comment>
<dbReference type="RefSeq" id="WP_015751313.1">
    <property type="nucleotide sequence ID" value="NC_013223.1"/>
</dbReference>
<dbReference type="InterPro" id="IPR041166">
    <property type="entry name" value="Rubredoxin_2"/>
</dbReference>
<evidence type="ECO:0000256" key="11">
    <source>
        <dbReference type="HAMAP-Rule" id="MF_01498"/>
    </source>
</evidence>
<dbReference type="Pfam" id="PF06745">
    <property type="entry name" value="ATPase"/>
    <property type="match status" value="1"/>
</dbReference>
<keyword evidence="9 11" id="KW-0238">DNA-binding</keyword>
<dbReference type="GO" id="GO:0008270">
    <property type="term" value="F:zinc ion binding"/>
    <property type="evidence" value="ECO:0007669"/>
    <property type="project" value="UniProtKB-KW"/>
</dbReference>
<dbReference type="GO" id="GO:0005524">
    <property type="term" value="F:ATP binding"/>
    <property type="evidence" value="ECO:0007669"/>
    <property type="project" value="UniProtKB-UniRule"/>
</dbReference>
<dbReference type="InterPro" id="IPR014774">
    <property type="entry name" value="KaiC-like_dom"/>
</dbReference>
<evidence type="ECO:0000256" key="8">
    <source>
        <dbReference type="ARBA" id="ARBA00023016"/>
    </source>
</evidence>
<keyword evidence="10 11" id="KW-0234">DNA repair</keyword>
<evidence type="ECO:0000256" key="9">
    <source>
        <dbReference type="ARBA" id="ARBA00023125"/>
    </source>
</evidence>
<dbReference type="SUPFAM" id="SSF54211">
    <property type="entry name" value="Ribosomal protein S5 domain 2-like"/>
    <property type="match status" value="1"/>
</dbReference>
<evidence type="ECO:0000256" key="10">
    <source>
        <dbReference type="ARBA" id="ARBA00023204"/>
    </source>
</evidence>
<feature type="binding site" evidence="11">
    <location>
        <begin position="95"/>
        <end position="102"/>
    </location>
    <ligand>
        <name>ATP</name>
        <dbReference type="ChEBI" id="CHEBI:30616"/>
    </ligand>
</feature>
<evidence type="ECO:0000256" key="13">
    <source>
        <dbReference type="RuleBase" id="RU003555"/>
    </source>
</evidence>
<evidence type="ECO:0000256" key="4">
    <source>
        <dbReference type="ARBA" id="ARBA00022771"/>
    </source>
</evidence>
<dbReference type="SUPFAM" id="SSF52540">
    <property type="entry name" value="P-loop containing nucleoside triphosphate hydrolases"/>
    <property type="match status" value="1"/>
</dbReference>
<dbReference type="PANTHER" id="PTHR32472:SF10">
    <property type="entry name" value="DNA REPAIR PROTEIN RADA-LIKE PROTEIN"/>
    <property type="match status" value="1"/>
</dbReference>
<dbReference type="Gene3D" id="3.30.230.10">
    <property type="match status" value="1"/>
</dbReference>
<evidence type="ECO:0000256" key="1">
    <source>
        <dbReference type="ARBA" id="ARBA00022723"/>
    </source>
</evidence>
<organism evidence="15 16">
    <name type="scientific">Desulfohalobium retbaense (strain ATCC 49708 / DSM 5692 / JCM 16813 / HR100)</name>
    <dbReference type="NCBI Taxonomy" id="485915"/>
    <lineage>
        <taxon>Bacteria</taxon>
        <taxon>Pseudomonadati</taxon>
        <taxon>Thermodesulfobacteriota</taxon>
        <taxon>Desulfovibrionia</taxon>
        <taxon>Desulfovibrionales</taxon>
        <taxon>Desulfohalobiaceae</taxon>
        <taxon>Desulfohalobium</taxon>
    </lineage>
</organism>
<dbReference type="SMART" id="SM00382">
    <property type="entry name" value="AAA"/>
    <property type="match status" value="1"/>
</dbReference>
<gene>
    <name evidence="11" type="primary">radA</name>
    <name evidence="15" type="ordered locus">Dret_0864</name>
</gene>
<comment type="domain">
    <text evidence="11">The middle region has homology to RecA with ATPase motifs including the RadA KNRFG motif, while the C-terminus is homologous to Lon protease.</text>
</comment>
<dbReference type="InterPro" id="IPR004504">
    <property type="entry name" value="DNA_repair_RadA"/>
</dbReference>
<dbReference type="eggNOG" id="COG1066">
    <property type="taxonomic scope" value="Bacteria"/>
</dbReference>